<protein>
    <submittedName>
        <fullName evidence="1">Uncharacterized protein</fullName>
    </submittedName>
</protein>
<keyword evidence="2" id="KW-1185">Reference proteome</keyword>
<evidence type="ECO:0000313" key="2">
    <source>
        <dbReference type="Proteomes" id="UP000801428"/>
    </source>
</evidence>
<name>A0A9P4W657_CURKU</name>
<evidence type="ECO:0000313" key="1">
    <source>
        <dbReference type="EMBL" id="KAF2993976.1"/>
    </source>
</evidence>
<dbReference type="EMBL" id="SWKU01000045">
    <property type="protein sequence ID" value="KAF2993976.1"/>
    <property type="molecule type" value="Genomic_DNA"/>
</dbReference>
<dbReference type="OrthoDB" id="5134445at2759"/>
<accession>A0A9P4W657</accession>
<dbReference type="AlphaFoldDB" id="A0A9P4W657"/>
<reference evidence="1" key="1">
    <citation type="submission" date="2019-04" db="EMBL/GenBank/DDBJ databases">
        <title>Sequencing of skin fungus with MAO and IRED activity.</title>
        <authorList>
            <person name="Marsaioli A.J."/>
            <person name="Bonatto J.M.C."/>
            <person name="Reis Junior O."/>
        </authorList>
    </citation>
    <scope>NUCLEOTIDE SEQUENCE</scope>
    <source>
        <strain evidence="1">30M1</strain>
    </source>
</reference>
<dbReference type="Proteomes" id="UP000801428">
    <property type="component" value="Unassembled WGS sequence"/>
</dbReference>
<proteinExistence type="predicted"/>
<dbReference type="SUPFAM" id="SSF56112">
    <property type="entry name" value="Protein kinase-like (PK-like)"/>
    <property type="match status" value="1"/>
</dbReference>
<sequence>MVVQIFEPSLDLGGAFVLKLYDRRYYQREQNYQEREWSISRDMEFEKRRWSKEFVNFFQYMMASKNPFEDGEGFWSDSDEDEDDNDDGTNEVFDKAEASAYGELIFEFDCLRRYRAELEVYRRMREHGLDGKDVPRFIGSVRVPRVYSSKCCQTESSKIKGIPGILMQYVPGFAVMDLYDKQSLPASREDWKSIIDDCAKAVQYWMQNMEFHNQDNNMTRNSVVHWDPIGQRWKCKHIDFGNCKFKQEGMRRWEWRRMQSCPYEEGAVIHFMAHMLKEKKGFEYTYVESQYGAQLIRDFQGAFSTGKEPDGYES</sequence>
<dbReference type="InterPro" id="IPR011009">
    <property type="entry name" value="Kinase-like_dom_sf"/>
</dbReference>
<comment type="caution">
    <text evidence="1">The sequence shown here is derived from an EMBL/GenBank/DDBJ whole genome shotgun (WGS) entry which is preliminary data.</text>
</comment>
<organism evidence="1 2">
    <name type="scientific">Curvularia kusanoi</name>
    <name type="common">Cochliobolus kusanoi</name>
    <dbReference type="NCBI Taxonomy" id="90978"/>
    <lineage>
        <taxon>Eukaryota</taxon>
        <taxon>Fungi</taxon>
        <taxon>Dikarya</taxon>
        <taxon>Ascomycota</taxon>
        <taxon>Pezizomycotina</taxon>
        <taxon>Dothideomycetes</taxon>
        <taxon>Pleosporomycetidae</taxon>
        <taxon>Pleosporales</taxon>
        <taxon>Pleosporineae</taxon>
        <taxon>Pleosporaceae</taxon>
        <taxon>Curvularia</taxon>
    </lineage>
</organism>
<gene>
    <name evidence="1" type="ORF">E8E13_001040</name>
</gene>